<dbReference type="PROSITE" id="PS50011">
    <property type="entry name" value="PROTEIN_KINASE_DOM"/>
    <property type="match status" value="1"/>
</dbReference>
<feature type="domain" description="Protein kinase" evidence="11">
    <location>
        <begin position="10"/>
        <end position="321"/>
    </location>
</feature>
<dbReference type="RefSeq" id="XP_068353057.1">
    <property type="nucleotide sequence ID" value="XM_068509150.1"/>
</dbReference>
<dbReference type="PANTHER" id="PTHR24350">
    <property type="entry name" value="SERINE/THREONINE-PROTEIN KINASE IAL-RELATED"/>
    <property type="match status" value="1"/>
</dbReference>
<evidence type="ECO:0000256" key="1">
    <source>
        <dbReference type="ARBA" id="ARBA00022527"/>
    </source>
</evidence>
<dbReference type="AlphaFoldDB" id="A0A1J4JLD1"/>
<evidence type="ECO:0000256" key="6">
    <source>
        <dbReference type="PIRSR" id="PIRSR630616-1"/>
    </source>
</evidence>
<evidence type="ECO:0000313" key="13">
    <source>
        <dbReference type="Proteomes" id="UP000179807"/>
    </source>
</evidence>
<dbReference type="EMBL" id="MLAK01000981">
    <property type="protein sequence ID" value="OHS99920.1"/>
    <property type="molecule type" value="Genomic_DNA"/>
</dbReference>
<evidence type="ECO:0000256" key="7">
    <source>
        <dbReference type="PIRSR" id="PIRSR630616-2"/>
    </source>
</evidence>
<evidence type="ECO:0000259" key="11">
    <source>
        <dbReference type="PROSITE" id="PS50011"/>
    </source>
</evidence>
<protein>
    <submittedName>
        <fullName evidence="12">CAMK family protein kinase</fullName>
    </submittedName>
</protein>
<keyword evidence="3 7" id="KW-0547">Nucleotide-binding</keyword>
<keyword evidence="2" id="KW-0808">Transferase</keyword>
<dbReference type="Pfam" id="PF00069">
    <property type="entry name" value="Pkinase"/>
    <property type="match status" value="2"/>
</dbReference>
<dbReference type="GO" id="GO:0004674">
    <property type="term" value="F:protein serine/threonine kinase activity"/>
    <property type="evidence" value="ECO:0007669"/>
    <property type="project" value="UniProtKB-KW"/>
</dbReference>
<evidence type="ECO:0000256" key="8">
    <source>
        <dbReference type="PIRSR" id="PIRSR630616-3"/>
    </source>
</evidence>
<feature type="binding site" evidence="7">
    <location>
        <position position="210"/>
    </location>
    <ligand>
        <name>ATP</name>
        <dbReference type="ChEBI" id="CHEBI:30616"/>
    </ligand>
</feature>
<gene>
    <name evidence="12" type="ORF">TRFO_33563</name>
</gene>
<evidence type="ECO:0000256" key="10">
    <source>
        <dbReference type="SAM" id="MobiDB-lite"/>
    </source>
</evidence>
<keyword evidence="5 7" id="KW-0067">ATP-binding</keyword>
<dbReference type="Proteomes" id="UP000179807">
    <property type="component" value="Unassembled WGS sequence"/>
</dbReference>
<dbReference type="InterPro" id="IPR000719">
    <property type="entry name" value="Prot_kinase_dom"/>
</dbReference>
<dbReference type="Gene3D" id="1.10.510.10">
    <property type="entry name" value="Transferase(Phosphotransferase) domain 1"/>
    <property type="match status" value="1"/>
</dbReference>
<evidence type="ECO:0000256" key="4">
    <source>
        <dbReference type="ARBA" id="ARBA00022777"/>
    </source>
</evidence>
<dbReference type="InterPro" id="IPR011009">
    <property type="entry name" value="Kinase-like_dom_sf"/>
</dbReference>
<evidence type="ECO:0000256" key="5">
    <source>
        <dbReference type="ARBA" id="ARBA00022840"/>
    </source>
</evidence>
<sequence length="583" mass="64817">MQDALILDNFTDIELIGKGLTSTVFRATHLATKKKVAIKRMERSNFMSPKFRSNFETELKILEVIDHPFIAHFYQILEGIDSYYLVLELAEGGALLETNKSNNSNNGRKITQSCSSNWPTFGGTLDGSSGLNSSFTKSSSNGINLSNYLDSGNNASYSSKEILSESEAARIFCQLLSAVRYLHKVLNVIHRDIKLRNILLDENRNVRLIDFGLAKITASDLALTTTLCGSYPFVAPEILRNEKYSNSVDIWSLGVVLYVMVSGKLPFQSPSQAAIIDKILNENVIFPQHISSNLFDLLHRLFVKNPNERITIDEICEHPWIVSSGYKYMLDDEFIDVYGLTVKGQIDASIAKDMLSKGLDPNKRNDLGSDDATYYRIMRKEKLKSIIANLSQSGSEAPKLSKGEKTIALNSIDLTKHRIQSLKGTQSIALLSSFGNKLVYRRIRMNGIEETNKDINTSANSSSNQSPNKSVAISKRTGDYLNENITQIKSSLSQRVNTINPLIVEQYDQISNIAGANSISQHQTAMPTIIQPNVMTNGIPTINENNSLSPAARVSVKKKCRPKSWRMAPNMIFALGTSKVVPQ</sequence>
<dbReference type="InterPro" id="IPR017441">
    <property type="entry name" value="Protein_kinase_ATP_BS"/>
</dbReference>
<name>A0A1J4JLD1_9EUKA</name>
<keyword evidence="4 12" id="KW-0418">Kinase</keyword>
<dbReference type="PROSITE" id="PS00108">
    <property type="entry name" value="PROTEIN_KINASE_ST"/>
    <property type="match status" value="1"/>
</dbReference>
<evidence type="ECO:0000256" key="2">
    <source>
        <dbReference type="ARBA" id="ARBA00022679"/>
    </source>
</evidence>
<dbReference type="SUPFAM" id="SSF56112">
    <property type="entry name" value="Protein kinase-like (PK-like)"/>
    <property type="match status" value="1"/>
</dbReference>
<dbReference type="SMART" id="SM00220">
    <property type="entry name" value="S_TKc"/>
    <property type="match status" value="1"/>
</dbReference>
<dbReference type="InterPro" id="IPR030616">
    <property type="entry name" value="Aur-like"/>
</dbReference>
<dbReference type="GO" id="GO:0005524">
    <property type="term" value="F:ATP binding"/>
    <property type="evidence" value="ECO:0007669"/>
    <property type="project" value="UniProtKB-UniRule"/>
</dbReference>
<dbReference type="PROSITE" id="PS00107">
    <property type="entry name" value="PROTEIN_KINASE_ATP"/>
    <property type="match status" value="1"/>
</dbReference>
<proteinExistence type="predicted"/>
<feature type="region of interest" description="Disordered" evidence="10">
    <location>
        <begin position="451"/>
        <end position="471"/>
    </location>
</feature>
<accession>A0A1J4JLD1</accession>
<feature type="binding site" evidence="9">
    <location>
        <position position="39"/>
    </location>
    <ligand>
        <name>ATP</name>
        <dbReference type="ChEBI" id="CHEBI:30616"/>
    </ligand>
</feature>
<feature type="cross-link" description="Glycyl lysine isopeptide (Lys-Gly) (interchain with G-Cter in SUMO2)" evidence="8">
    <location>
        <position position="194"/>
    </location>
</feature>
<keyword evidence="13" id="KW-1185">Reference proteome</keyword>
<organism evidence="12 13">
    <name type="scientific">Tritrichomonas foetus</name>
    <dbReference type="NCBI Taxonomy" id="1144522"/>
    <lineage>
        <taxon>Eukaryota</taxon>
        <taxon>Metamonada</taxon>
        <taxon>Parabasalia</taxon>
        <taxon>Tritrichomonadida</taxon>
        <taxon>Tritrichomonadidae</taxon>
        <taxon>Tritrichomonas</taxon>
    </lineage>
</organism>
<evidence type="ECO:0000313" key="12">
    <source>
        <dbReference type="EMBL" id="OHS99920.1"/>
    </source>
</evidence>
<dbReference type="Gene3D" id="3.30.200.20">
    <property type="entry name" value="Phosphorylase Kinase, domain 1"/>
    <property type="match status" value="1"/>
</dbReference>
<feature type="compositionally biased region" description="Polar residues" evidence="10">
    <location>
        <begin position="454"/>
        <end position="471"/>
    </location>
</feature>
<feature type="active site" description="Proton acceptor" evidence="6">
    <location>
        <position position="192"/>
    </location>
</feature>
<dbReference type="InterPro" id="IPR008271">
    <property type="entry name" value="Ser/Thr_kinase_AS"/>
</dbReference>
<reference evidence="12" key="1">
    <citation type="submission" date="2016-10" db="EMBL/GenBank/DDBJ databases">
        <authorList>
            <person name="Benchimol M."/>
            <person name="Almeida L.G."/>
            <person name="Vasconcelos A.T."/>
            <person name="Perreira-Neves A."/>
            <person name="Rosa I.A."/>
            <person name="Tasca T."/>
            <person name="Bogo M.R."/>
            <person name="de Souza W."/>
        </authorList>
    </citation>
    <scope>NUCLEOTIDE SEQUENCE [LARGE SCALE GENOMIC DNA]</scope>
    <source>
        <strain evidence="12">K</strain>
    </source>
</reference>
<evidence type="ECO:0000256" key="3">
    <source>
        <dbReference type="ARBA" id="ARBA00022741"/>
    </source>
</evidence>
<dbReference type="GeneID" id="94843854"/>
<keyword evidence="1" id="KW-0723">Serine/threonine-protein kinase</keyword>
<evidence type="ECO:0000256" key="9">
    <source>
        <dbReference type="PROSITE-ProRule" id="PRU10141"/>
    </source>
</evidence>
<dbReference type="VEuPathDB" id="TrichDB:TRFO_33563"/>
<comment type="caution">
    <text evidence="12">The sequence shown here is derived from an EMBL/GenBank/DDBJ whole genome shotgun (WGS) entry which is preliminary data.</text>
</comment>